<gene>
    <name evidence="2" type="ORF">RHS03_08955</name>
</gene>
<dbReference type="Proteomes" id="UP000602905">
    <property type="component" value="Unassembled WGS sequence"/>
</dbReference>
<sequence>MSASKAVQKRTFHPPCIPPPNPGGLDWGRGIKHGRSQSLSWAVYGPALPWDTYPCANSVYPTPESSAWRPMVDIPLPCSILLRAPDISSATRSQAVEESYLSNSEEGSDSSSDLDSSRKDSNLGGKDSGPDKLASRSKDEEYKGGGENENENGGVPPAATQKKQNQKLSAAQRKVKVKAEGSKLMTCLTIKPKTMSIKLLSQAERSVAMTHTRNSIMSLCSGKKQIKSLAKLELQYQPDNKPLWVDKAGIVAMHPDHLFKDNMRGFGHLFDNIVTNSSRMAPSQQLCVYNFQGYLEGSSRWDQRQAGKEEEGKLAQIIKEDNAVDCCNALENTELVFDNFQFLVDVGFQLSDSLEKESSNGECGMVKNKARSKSVMDMTFLH</sequence>
<organism evidence="2 3">
    <name type="scientific">Rhizoctonia solani</name>
    <dbReference type="NCBI Taxonomy" id="456999"/>
    <lineage>
        <taxon>Eukaryota</taxon>
        <taxon>Fungi</taxon>
        <taxon>Dikarya</taxon>
        <taxon>Basidiomycota</taxon>
        <taxon>Agaricomycotina</taxon>
        <taxon>Agaricomycetes</taxon>
        <taxon>Cantharellales</taxon>
        <taxon>Ceratobasidiaceae</taxon>
        <taxon>Rhizoctonia</taxon>
    </lineage>
</organism>
<protein>
    <submittedName>
        <fullName evidence="2">Uncharacterized protein</fullName>
    </submittedName>
</protein>
<dbReference type="EMBL" id="JACYCD010000607">
    <property type="protein sequence ID" value="KAF8690287.1"/>
    <property type="molecule type" value="Genomic_DNA"/>
</dbReference>
<feature type="region of interest" description="Disordered" evidence="1">
    <location>
        <begin position="95"/>
        <end position="175"/>
    </location>
</feature>
<feature type="compositionally biased region" description="Basic and acidic residues" evidence="1">
    <location>
        <begin position="128"/>
        <end position="146"/>
    </location>
</feature>
<name>A0A8H7LT81_9AGAM</name>
<proteinExistence type="predicted"/>
<reference evidence="2" key="1">
    <citation type="submission" date="2020-09" db="EMBL/GenBank/DDBJ databases">
        <title>Comparative genome analyses of four rice-infecting Rhizoctonia solani isolates reveal extensive enrichment of homogalacturonan modification genes.</title>
        <authorList>
            <person name="Lee D.-Y."/>
            <person name="Jeon J."/>
            <person name="Kim K.-T."/>
            <person name="Cheong K."/>
            <person name="Song H."/>
            <person name="Choi G."/>
            <person name="Ko J."/>
            <person name="Opiyo S.O."/>
            <person name="Zuo S."/>
            <person name="Madhav S."/>
            <person name="Lee Y.-H."/>
            <person name="Wang G.-L."/>
        </authorList>
    </citation>
    <scope>NUCLEOTIDE SEQUENCE</scope>
    <source>
        <strain evidence="2">AG1-IA WGL</strain>
    </source>
</reference>
<accession>A0A8H7LT81</accession>
<evidence type="ECO:0000313" key="2">
    <source>
        <dbReference type="EMBL" id="KAF8690287.1"/>
    </source>
</evidence>
<feature type="non-terminal residue" evidence="2">
    <location>
        <position position="382"/>
    </location>
</feature>
<evidence type="ECO:0000256" key="1">
    <source>
        <dbReference type="SAM" id="MobiDB-lite"/>
    </source>
</evidence>
<feature type="region of interest" description="Disordered" evidence="1">
    <location>
        <begin position="1"/>
        <end position="22"/>
    </location>
</feature>
<evidence type="ECO:0000313" key="3">
    <source>
        <dbReference type="Proteomes" id="UP000602905"/>
    </source>
</evidence>
<comment type="caution">
    <text evidence="2">The sequence shown here is derived from an EMBL/GenBank/DDBJ whole genome shotgun (WGS) entry which is preliminary data.</text>
</comment>
<feature type="compositionally biased region" description="Low complexity" evidence="1">
    <location>
        <begin position="99"/>
        <end position="114"/>
    </location>
</feature>
<dbReference type="OrthoDB" id="3266549at2759"/>
<dbReference type="AlphaFoldDB" id="A0A8H7LT81"/>